<evidence type="ECO:0008006" key="3">
    <source>
        <dbReference type="Google" id="ProtNLM"/>
    </source>
</evidence>
<dbReference type="EMBL" id="JADAQV010000003">
    <property type="protein sequence ID" value="MBE1724119.1"/>
    <property type="molecule type" value="Genomic_DNA"/>
</dbReference>
<proteinExistence type="predicted"/>
<reference evidence="1 2" key="1">
    <citation type="submission" date="2020-09" db="EMBL/GenBank/DDBJ databases">
        <title>Bombella mellium and Bombella favum sp. nov., two novel species isolated from honey of Apis mellifera.</title>
        <authorList>
            <person name="Hilgarth M."/>
            <person name="Redwitz J."/>
            <person name="Ehrmann M.A."/>
            <person name="Vogel R.F."/>
            <person name="Jakob F."/>
        </authorList>
    </citation>
    <scope>NUCLEOTIDE SEQUENCE [LARGE SCALE GENOMIC DNA]</scope>
    <source>
        <strain evidence="1 2">MRM1</strain>
    </source>
</reference>
<comment type="caution">
    <text evidence="1">The sequence shown here is derived from an EMBL/GenBank/DDBJ whole genome shotgun (WGS) entry which is preliminary data.</text>
</comment>
<accession>A0ABR9MQI3</accession>
<organism evidence="1 2">
    <name type="scientific">Bombella apis</name>
    <dbReference type="NCBI Taxonomy" id="1785988"/>
    <lineage>
        <taxon>Bacteria</taxon>
        <taxon>Pseudomonadati</taxon>
        <taxon>Pseudomonadota</taxon>
        <taxon>Alphaproteobacteria</taxon>
        <taxon>Acetobacterales</taxon>
        <taxon>Acetobacteraceae</taxon>
        <taxon>Bombella</taxon>
    </lineage>
</organism>
<dbReference type="Proteomes" id="UP000599085">
    <property type="component" value="Unassembled WGS sequence"/>
</dbReference>
<keyword evidence="2" id="KW-1185">Reference proteome</keyword>
<name>A0ABR9MQI3_9PROT</name>
<dbReference type="RefSeq" id="WP_192848575.1">
    <property type="nucleotide sequence ID" value="NZ_JADAQV010000003.1"/>
</dbReference>
<protein>
    <recommendedName>
        <fullName evidence="3">DUF937 domain-containing protein</fullName>
    </recommendedName>
</protein>
<evidence type="ECO:0000313" key="2">
    <source>
        <dbReference type="Proteomes" id="UP000599085"/>
    </source>
</evidence>
<evidence type="ECO:0000313" key="1">
    <source>
        <dbReference type="EMBL" id="MBE1724119.1"/>
    </source>
</evidence>
<gene>
    <name evidence="1" type="ORF">IGM82_06835</name>
</gene>
<sequence>MRALSNRELDSVSGGFGLGNLIGGLVGGLGGGAQNPLAALAPAANTNTIPAVSYPQGAAAPAAGFNLGGLGQLLSPIQSFTSAFSNFLQHPLRTILSLVGTGIQQAVNFVTRLI</sequence>